<dbReference type="Proteomes" id="UP000554482">
    <property type="component" value="Unassembled WGS sequence"/>
</dbReference>
<dbReference type="Pfam" id="PF02018">
    <property type="entry name" value="CBM_4_9"/>
    <property type="match status" value="1"/>
</dbReference>
<dbReference type="InterPro" id="IPR003323">
    <property type="entry name" value="OTU_dom"/>
</dbReference>
<comment type="similarity">
    <text evidence="1">Belongs to the glycosyl hydrolase 10 (cellulase F) family.</text>
</comment>
<dbReference type="InterPro" id="IPR017853">
    <property type="entry name" value="GH"/>
</dbReference>
<dbReference type="FunFam" id="3.90.70.80:FF:000007">
    <property type="entry name" value="OTU domain-containing protein"/>
    <property type="match status" value="1"/>
</dbReference>
<dbReference type="InterPro" id="IPR003305">
    <property type="entry name" value="CenC_carb-bd"/>
</dbReference>
<dbReference type="PANTHER" id="PTHR31490">
    <property type="entry name" value="GLYCOSYL HYDROLASE"/>
    <property type="match status" value="1"/>
</dbReference>
<keyword evidence="8" id="KW-0326">Glycosidase</keyword>
<dbReference type="Pfam" id="PF00331">
    <property type="entry name" value="Glyco_hydro_10"/>
    <property type="match status" value="2"/>
</dbReference>
<dbReference type="AlphaFoldDB" id="A0A7J6WNZ4"/>
<dbReference type="GO" id="GO:0031176">
    <property type="term" value="F:endo-1,4-beta-xylanase activity"/>
    <property type="evidence" value="ECO:0007669"/>
    <property type="project" value="UniProtKB-ARBA"/>
</dbReference>
<evidence type="ECO:0000256" key="1">
    <source>
        <dbReference type="ARBA" id="ARBA00007495"/>
    </source>
</evidence>
<dbReference type="SUPFAM" id="SSF51445">
    <property type="entry name" value="(Trans)glycosidases"/>
    <property type="match status" value="2"/>
</dbReference>
<dbReference type="EMBL" id="JABWDY010013621">
    <property type="protein sequence ID" value="KAF5198175.1"/>
    <property type="molecule type" value="Genomic_DNA"/>
</dbReference>
<evidence type="ECO:0000313" key="8">
    <source>
        <dbReference type="EMBL" id="KAF5198175.1"/>
    </source>
</evidence>
<dbReference type="PROSITE" id="PS50802">
    <property type="entry name" value="OTU"/>
    <property type="match status" value="1"/>
</dbReference>
<dbReference type="Pfam" id="PF02338">
    <property type="entry name" value="OTU"/>
    <property type="match status" value="1"/>
</dbReference>
<evidence type="ECO:0000256" key="5">
    <source>
        <dbReference type="ARBA" id="ARBA00023326"/>
    </source>
</evidence>
<keyword evidence="4" id="KW-0119">Carbohydrate metabolism</keyword>
<proteinExistence type="inferred from homology"/>
<evidence type="ECO:0000313" key="9">
    <source>
        <dbReference type="Proteomes" id="UP000554482"/>
    </source>
</evidence>
<dbReference type="Gene3D" id="2.60.120.260">
    <property type="entry name" value="Galactose-binding domain-like"/>
    <property type="match status" value="2"/>
</dbReference>
<dbReference type="Gene3D" id="3.20.20.80">
    <property type="entry name" value="Glycosidases"/>
    <property type="match status" value="2"/>
</dbReference>
<evidence type="ECO:0000259" key="7">
    <source>
        <dbReference type="PROSITE" id="PS51760"/>
    </source>
</evidence>
<dbReference type="PANTHER" id="PTHR31490:SF52">
    <property type="entry name" value="ENDO-1,4-BETA-XYLANASE 5-RELATED"/>
    <property type="match status" value="1"/>
</dbReference>
<gene>
    <name evidence="8" type="ORF">FRX31_012236</name>
</gene>
<dbReference type="OrthoDB" id="3055998at2759"/>
<dbReference type="SMART" id="SM00633">
    <property type="entry name" value="Glyco_10"/>
    <property type="match status" value="2"/>
</dbReference>
<feature type="domain" description="GH10" evidence="7">
    <location>
        <begin position="728"/>
        <end position="1023"/>
    </location>
</feature>
<dbReference type="CDD" id="cd22760">
    <property type="entry name" value="OTU_plant_OTU4-like"/>
    <property type="match status" value="1"/>
</dbReference>
<accession>A0A7J6WNZ4</accession>
<feature type="domain" description="OTU" evidence="6">
    <location>
        <begin position="1071"/>
        <end position="1209"/>
    </location>
</feature>
<name>A0A7J6WNZ4_THATH</name>
<dbReference type="InterPro" id="IPR038765">
    <property type="entry name" value="Papain-like_cys_pep_sf"/>
</dbReference>
<dbReference type="GO" id="GO:0045493">
    <property type="term" value="P:xylan catabolic process"/>
    <property type="evidence" value="ECO:0007669"/>
    <property type="project" value="UniProtKB-KW"/>
</dbReference>
<keyword evidence="3 8" id="KW-0378">Hydrolase</keyword>
<organism evidence="8 9">
    <name type="scientific">Thalictrum thalictroides</name>
    <name type="common">Rue-anemone</name>
    <name type="synonym">Anemone thalictroides</name>
    <dbReference type="NCBI Taxonomy" id="46969"/>
    <lineage>
        <taxon>Eukaryota</taxon>
        <taxon>Viridiplantae</taxon>
        <taxon>Streptophyta</taxon>
        <taxon>Embryophyta</taxon>
        <taxon>Tracheophyta</taxon>
        <taxon>Spermatophyta</taxon>
        <taxon>Magnoliopsida</taxon>
        <taxon>Ranunculales</taxon>
        <taxon>Ranunculaceae</taxon>
        <taxon>Thalictroideae</taxon>
        <taxon>Thalictrum</taxon>
    </lineage>
</organism>
<dbReference type="InterPro" id="IPR047947">
    <property type="entry name" value="OTU4_OTU"/>
</dbReference>
<dbReference type="SUPFAM" id="SSF49785">
    <property type="entry name" value="Galactose-binding domain-like"/>
    <property type="match status" value="2"/>
</dbReference>
<reference evidence="8 9" key="1">
    <citation type="submission" date="2020-06" db="EMBL/GenBank/DDBJ databases">
        <title>Transcriptomic and genomic resources for Thalictrum thalictroides and T. hernandezii: Facilitating candidate gene discovery in an emerging model plant lineage.</title>
        <authorList>
            <person name="Arias T."/>
            <person name="Riano-Pachon D.M."/>
            <person name="Di Stilio V.S."/>
        </authorList>
    </citation>
    <scope>NUCLEOTIDE SEQUENCE [LARGE SCALE GENOMIC DNA]</scope>
    <source>
        <strain evidence="9">cv. WT478/WT964</strain>
        <tissue evidence="8">Leaves</tissue>
    </source>
</reference>
<dbReference type="InterPro" id="IPR001000">
    <property type="entry name" value="GH10_dom"/>
</dbReference>
<comment type="caution">
    <text evidence="8">The sequence shown here is derived from an EMBL/GenBank/DDBJ whole genome shotgun (WGS) entry which is preliminary data.</text>
</comment>
<evidence type="ECO:0000259" key="6">
    <source>
        <dbReference type="PROSITE" id="PS50802"/>
    </source>
</evidence>
<dbReference type="Gene3D" id="3.90.70.80">
    <property type="match status" value="1"/>
</dbReference>
<dbReference type="PROSITE" id="PS51760">
    <property type="entry name" value="GH10_2"/>
    <property type="match status" value="2"/>
</dbReference>
<dbReference type="InterPro" id="IPR044846">
    <property type="entry name" value="GH10"/>
</dbReference>
<evidence type="ECO:0000256" key="2">
    <source>
        <dbReference type="ARBA" id="ARBA00022737"/>
    </source>
</evidence>
<keyword evidence="5" id="KW-0624">Polysaccharide degradation</keyword>
<keyword evidence="9" id="KW-1185">Reference proteome</keyword>
<dbReference type="InterPro" id="IPR008979">
    <property type="entry name" value="Galactose-bd-like_sf"/>
</dbReference>
<evidence type="ECO:0000256" key="4">
    <source>
        <dbReference type="ARBA" id="ARBA00023277"/>
    </source>
</evidence>
<dbReference type="SUPFAM" id="SSF54001">
    <property type="entry name" value="Cysteine proteinases"/>
    <property type="match status" value="1"/>
</dbReference>
<evidence type="ECO:0000256" key="3">
    <source>
        <dbReference type="ARBA" id="ARBA00022801"/>
    </source>
</evidence>
<protein>
    <submittedName>
        <fullName evidence="8">Endo-1,4-beta-xylanase</fullName>
    </submittedName>
</protein>
<sequence length="1221" mass="138267">MEKWISKEGNFLLLFILEQAIKEGNWTIGGVADASLLFSWNVGKKIVLLVPSLVKCLATPLQPQYKGGIITNPEFSNGLEGWSQFGNGKMEMRISKEGNAFAVAHTRNKPYDSFSQKVSEESEAVTVIVKTKRGYSIAGAVVAESGCWSMVKGGLTVESSGPSELYFESKNTTVEIWVDSVSLKPFTKDQWRSHQVQSIEKIRKTKVRIQATNAQGESLSGAIISVKQKKASFPLGSAINKLILDNPAYQNWFTSRFTVTTFTNEMKWYSTEKSPGSEDYSIPDAMLKFAKQHGISVRGHNILWDAKKLQPRWVQSLPADQLRAATEKRINSVVSRYANQLIAWDVVNENMHYSFFEDTFGKNFSALVFHKTHKLDSKATLFLNEYNTLENNEDVKANPKMYLKKLREIQSLQEKSAQIGIGVESRFEPTPNIPYMRSALDTLAAAGLPIWLTELYIPPSQNQAHYLEEILREAHSHPSVHGVVIWPWLHSNDCGYKMCLTDANFKNYPAGDVVDKLIHEWTHKNMVEVVTDCNGFFETFLYHGDYDCLAAPLQPQYKGGIILNPEFNDGLQGWSQFGNGKLEKRVSKEGNAFVVAHTRNEPYDSFSQKLYMHKGMHYTFSAWIQVSEGSETVTAIVKTRRGYKTLGTVVAKSGCWSMLKGGLTAESSGPSELYFESKSTNVEMWMDSVSLQPFTKEQWRSHQVQRIEMMRKTKVKIQATNAQGESLSGAIISIKQKTGSFLFGSVINKPILDNPAYQNWFTSRFTVTTFGNEMKWYSTENSPGKEDYSVPDAMLKLAKQHGIFVRGHNILWDDDKNQPWWVKSLPADQLRAATEKRINSVVSRYANQLIAWDVVNENMHYSFFEDRFGKNFSAYVFQKTHKLDPKTTLFLNEYNTLECKDDKTNPNMYLQKLREIQSLQDKTAQIGIGVESHFGATPNIPYMRSALDTLATAGLPIWLTELDLPYSQKQAQYLEELLREAQSHPAVKGIVLWTASPPNECSMMCLTDSNFKNSPTGDVVDKLLHEWTHKNLAEVRTDSNGFFETSLYHGDYDMTIVHPTKNVSLSQSFNVAPTGIPGDGRCLFRSVIHGACLRSGKPSPSESLQKDLADDLRVKVVDEFVKRRADTEWFLEGDFDSYVMQMRQPHIWGGEPELVMSSHVLQMPITVYMRDQNSGSIRIIAEYGKEYGKENPIRVLYHGYGHYDALQSSFGATQSKLHMKR</sequence>
<feature type="domain" description="GH10" evidence="7">
    <location>
        <begin position="220"/>
        <end position="517"/>
    </location>
</feature>
<keyword evidence="2" id="KW-0677">Repeat</keyword>
<keyword evidence="8" id="KW-0858">Xylan degradation</keyword>